<comment type="similarity">
    <text evidence="1">Belongs to the glycosyl hydrolase 13 family.</text>
</comment>
<protein>
    <submittedName>
        <fullName evidence="4">Trehalose synthase</fullName>
    </submittedName>
</protein>
<dbReference type="Gene3D" id="3.90.400.10">
    <property type="entry name" value="Oligo-1,6-glucosidase, Domain 2"/>
    <property type="match status" value="1"/>
</dbReference>
<feature type="domain" description="Glycosyl hydrolase family 13 catalytic" evidence="3">
    <location>
        <begin position="63"/>
        <end position="474"/>
    </location>
</feature>
<dbReference type="InterPro" id="IPR045857">
    <property type="entry name" value="O16G_dom_2"/>
</dbReference>
<evidence type="ECO:0000256" key="2">
    <source>
        <dbReference type="SAM" id="SignalP"/>
    </source>
</evidence>
<sequence length="570" mass="60754">MSPHLSLRFRRPFAPAAVALAGGLLAAGCALPPATPGPDLSPVPMQDPGSPLTEGWQHGAFMEVFVRAYADSDGDGIGDLRGLTSKLDHLQRLGVRGLWLMPVTANADGDHGYATTDFRAIAPEYGTLADFDDLIRQAHARGIGVIMDYVINHSAAAHPLFVAARQGPASPFRDWFVWADAAPAGWDIWGNNPWYHTASQPWLHGGDPKTLARPAPGARDFYFATFGPQMPDFNFRHPAVMDYHASSLRFWLNRGLDGFRLDAVPHLIENNATDWNDQPESRALTAGIQRLVKAYSRRYTVCEATAQPLDYAQPGLCGAAFAFGLESALVQAAQGDAAAVAKVASYTAGAPASALANIGTFLANHDKFTGRRLMDQLRGDAAAYRLAAATYLLLPGTPTIYYGEEIGQAGAAGLAEDPEIRGPMSWTADATTGGFTTGRPFRALASNLATHNVAAQEADPTSLLHHYRALLALRNQHPAVARGSFRQARAEGATLTFQRQLGSDHLVMAYNYGRSPARLALAGLPAGARLQPLLRTDAPAALRADGSGNAPADLAAQSFAVWQVLPAGAP</sequence>
<dbReference type="RefSeq" id="WP_137735145.1">
    <property type="nucleotide sequence ID" value="NZ_BJCL01000016.1"/>
</dbReference>
<dbReference type="GO" id="GO:0009313">
    <property type="term" value="P:oligosaccharide catabolic process"/>
    <property type="evidence" value="ECO:0007669"/>
    <property type="project" value="TreeGrafter"/>
</dbReference>
<accession>A0A480AYT6</accession>
<dbReference type="GO" id="GO:0004556">
    <property type="term" value="F:alpha-amylase activity"/>
    <property type="evidence" value="ECO:0007669"/>
    <property type="project" value="TreeGrafter"/>
</dbReference>
<dbReference type="Pfam" id="PF00128">
    <property type="entry name" value="Alpha-amylase"/>
    <property type="match status" value="1"/>
</dbReference>
<dbReference type="InterPro" id="IPR017853">
    <property type="entry name" value="GH"/>
</dbReference>
<dbReference type="Proteomes" id="UP000301751">
    <property type="component" value="Unassembled WGS sequence"/>
</dbReference>
<keyword evidence="5" id="KW-1185">Reference proteome</keyword>
<evidence type="ECO:0000259" key="3">
    <source>
        <dbReference type="SMART" id="SM00642"/>
    </source>
</evidence>
<keyword evidence="2" id="KW-0732">Signal</keyword>
<feature type="signal peptide" evidence="2">
    <location>
        <begin position="1"/>
        <end position="26"/>
    </location>
</feature>
<proteinExistence type="inferred from homology"/>
<evidence type="ECO:0000256" key="1">
    <source>
        <dbReference type="ARBA" id="ARBA00008061"/>
    </source>
</evidence>
<name>A0A480AYT6_9BURK</name>
<evidence type="ECO:0000313" key="5">
    <source>
        <dbReference type="Proteomes" id="UP000301751"/>
    </source>
</evidence>
<dbReference type="SUPFAM" id="SSF51445">
    <property type="entry name" value="(Trans)glycosidases"/>
    <property type="match status" value="1"/>
</dbReference>
<dbReference type="PANTHER" id="PTHR10357:SF179">
    <property type="entry name" value="NEUTRAL AND BASIC AMINO ACID TRANSPORT PROTEIN RBAT"/>
    <property type="match status" value="1"/>
</dbReference>
<dbReference type="AlphaFoldDB" id="A0A480AYT6"/>
<gene>
    <name evidence="4" type="ORF">AQPW35_45130</name>
</gene>
<comment type="caution">
    <text evidence="4">The sequence shown here is derived from an EMBL/GenBank/DDBJ whole genome shotgun (WGS) entry which is preliminary data.</text>
</comment>
<dbReference type="PANTHER" id="PTHR10357">
    <property type="entry name" value="ALPHA-AMYLASE FAMILY MEMBER"/>
    <property type="match status" value="1"/>
</dbReference>
<dbReference type="SMART" id="SM00642">
    <property type="entry name" value="Aamy"/>
    <property type="match status" value="1"/>
</dbReference>
<dbReference type="OrthoDB" id="9805159at2"/>
<dbReference type="Gene3D" id="3.20.20.80">
    <property type="entry name" value="Glycosidases"/>
    <property type="match status" value="1"/>
</dbReference>
<dbReference type="InterPro" id="IPR006047">
    <property type="entry name" value="GH13_cat_dom"/>
</dbReference>
<evidence type="ECO:0000313" key="4">
    <source>
        <dbReference type="EMBL" id="GCL65432.1"/>
    </source>
</evidence>
<dbReference type="CDD" id="cd11316">
    <property type="entry name" value="AmyAc_bac2_AmyA"/>
    <property type="match status" value="1"/>
</dbReference>
<organism evidence="4 5">
    <name type="scientific">Pseudaquabacterium pictum</name>
    <dbReference type="NCBI Taxonomy" id="2315236"/>
    <lineage>
        <taxon>Bacteria</taxon>
        <taxon>Pseudomonadati</taxon>
        <taxon>Pseudomonadota</taxon>
        <taxon>Betaproteobacteria</taxon>
        <taxon>Burkholderiales</taxon>
        <taxon>Sphaerotilaceae</taxon>
        <taxon>Pseudaquabacterium</taxon>
    </lineage>
</organism>
<dbReference type="EMBL" id="BJCL01000016">
    <property type="protein sequence ID" value="GCL65432.1"/>
    <property type="molecule type" value="Genomic_DNA"/>
</dbReference>
<reference evidence="5" key="1">
    <citation type="submission" date="2019-03" db="EMBL/GenBank/DDBJ databases">
        <title>Aquabacterium pictum sp.nov., the first bacteriochlorophyll a-containing freshwater bacterium in the genus Aquabacterium of the class Betaproteobacteria.</title>
        <authorList>
            <person name="Hirose S."/>
            <person name="Tank M."/>
            <person name="Hara E."/>
            <person name="Tamaki H."/>
            <person name="Takaichi S."/>
            <person name="Haruta S."/>
            <person name="Hanada S."/>
        </authorList>
    </citation>
    <scope>NUCLEOTIDE SEQUENCE [LARGE SCALE GENOMIC DNA]</scope>
    <source>
        <strain evidence="5">W35</strain>
    </source>
</reference>
<feature type="chain" id="PRO_5019767624" evidence="2">
    <location>
        <begin position="27"/>
        <end position="570"/>
    </location>
</feature>